<dbReference type="PIRSF" id="PIRSF001467">
    <property type="entry name" value="Peptidylpro_ismrse"/>
    <property type="match status" value="1"/>
</dbReference>
<evidence type="ECO:0000256" key="2">
    <source>
        <dbReference type="ARBA" id="ARBA00023235"/>
    </source>
</evidence>
<dbReference type="AlphaFoldDB" id="A0A914YF69"/>
<dbReference type="GO" id="GO:0005829">
    <property type="term" value="C:cytosol"/>
    <property type="evidence" value="ECO:0007669"/>
    <property type="project" value="TreeGrafter"/>
</dbReference>
<comment type="similarity">
    <text evidence="3">Belongs to the cyclophilin-type PPIase family.</text>
</comment>
<comment type="function">
    <text evidence="3">PPIases accelerate the folding of proteins. It catalyzes the cis-trans isomerization of proline imidic peptide bonds in oligopeptides.</text>
</comment>
<keyword evidence="1 3" id="KW-0697">Rotamase</keyword>
<keyword evidence="2 3" id="KW-0413">Isomerase</keyword>
<evidence type="ECO:0000256" key="1">
    <source>
        <dbReference type="ARBA" id="ARBA00023110"/>
    </source>
</evidence>
<dbReference type="WBParaSite" id="PSU_v2.g18935.t1">
    <property type="protein sequence ID" value="PSU_v2.g18935.t1"/>
    <property type="gene ID" value="PSU_v2.g18935"/>
</dbReference>
<evidence type="ECO:0000256" key="3">
    <source>
        <dbReference type="RuleBase" id="RU363019"/>
    </source>
</evidence>
<feature type="domain" description="PPIase cyclophilin-type" evidence="4">
    <location>
        <begin position="7"/>
        <end position="141"/>
    </location>
</feature>
<dbReference type="EC" id="5.2.1.8" evidence="3"/>
<dbReference type="InterPro" id="IPR029000">
    <property type="entry name" value="Cyclophilin-like_dom_sf"/>
</dbReference>
<organism evidence="5 6">
    <name type="scientific">Panagrolaimus superbus</name>
    <dbReference type="NCBI Taxonomy" id="310955"/>
    <lineage>
        <taxon>Eukaryota</taxon>
        <taxon>Metazoa</taxon>
        <taxon>Ecdysozoa</taxon>
        <taxon>Nematoda</taxon>
        <taxon>Chromadorea</taxon>
        <taxon>Rhabditida</taxon>
        <taxon>Tylenchina</taxon>
        <taxon>Panagrolaimomorpha</taxon>
        <taxon>Panagrolaimoidea</taxon>
        <taxon>Panagrolaimidae</taxon>
        <taxon>Panagrolaimus</taxon>
    </lineage>
</organism>
<dbReference type="PROSITE" id="PS50072">
    <property type="entry name" value="CSA_PPIASE_2"/>
    <property type="match status" value="1"/>
</dbReference>
<dbReference type="GO" id="GO:0003755">
    <property type="term" value="F:peptidyl-prolyl cis-trans isomerase activity"/>
    <property type="evidence" value="ECO:0007669"/>
    <property type="project" value="UniProtKB-UniRule"/>
</dbReference>
<evidence type="ECO:0000313" key="6">
    <source>
        <dbReference type="WBParaSite" id="PSU_v2.g18935.t1"/>
    </source>
</evidence>
<dbReference type="GO" id="GO:0016018">
    <property type="term" value="F:cyclosporin A binding"/>
    <property type="evidence" value="ECO:0007669"/>
    <property type="project" value="TreeGrafter"/>
</dbReference>
<dbReference type="Pfam" id="PF00160">
    <property type="entry name" value="Pro_isomerase"/>
    <property type="match status" value="1"/>
</dbReference>
<dbReference type="InterPro" id="IPR002130">
    <property type="entry name" value="Cyclophilin-type_PPIase_dom"/>
</dbReference>
<dbReference type="PRINTS" id="PR00153">
    <property type="entry name" value="CSAPPISMRASE"/>
</dbReference>
<protein>
    <recommendedName>
        <fullName evidence="3">Peptidyl-prolyl cis-trans isomerase</fullName>
        <shortName evidence="3">PPIase</shortName>
        <ecNumber evidence="3">5.2.1.8</ecNumber>
    </recommendedName>
</protein>
<comment type="catalytic activity">
    <reaction evidence="3">
        <text>[protein]-peptidylproline (omega=180) = [protein]-peptidylproline (omega=0)</text>
        <dbReference type="Rhea" id="RHEA:16237"/>
        <dbReference type="Rhea" id="RHEA-COMP:10747"/>
        <dbReference type="Rhea" id="RHEA-COMP:10748"/>
        <dbReference type="ChEBI" id="CHEBI:83833"/>
        <dbReference type="ChEBI" id="CHEBI:83834"/>
        <dbReference type="EC" id="5.2.1.8"/>
    </reaction>
</comment>
<sequence>MQRTKCFFDIHIDGIPKGRIICQLFNDIVPKTCQNFMQLCQGTNKLGPTTGKMMTYKGCTVHRIKDGKIIETGDFSHNDGTGGESIHGGMFEDENFNVSHVQSFLLTMINQGQPNTNGSQFAFTIFGEPLLDGKNVAFGMVSFMEK</sequence>
<keyword evidence="5" id="KW-1185">Reference proteome</keyword>
<evidence type="ECO:0000313" key="5">
    <source>
        <dbReference type="Proteomes" id="UP000887577"/>
    </source>
</evidence>
<dbReference type="SUPFAM" id="SSF50891">
    <property type="entry name" value="Cyclophilin-like"/>
    <property type="match status" value="1"/>
</dbReference>
<dbReference type="GO" id="GO:0006457">
    <property type="term" value="P:protein folding"/>
    <property type="evidence" value="ECO:0007669"/>
    <property type="project" value="TreeGrafter"/>
</dbReference>
<accession>A0A914YF69</accession>
<evidence type="ECO:0000259" key="4">
    <source>
        <dbReference type="PROSITE" id="PS50072"/>
    </source>
</evidence>
<dbReference type="InterPro" id="IPR024936">
    <property type="entry name" value="Cyclophilin-type_PPIase"/>
</dbReference>
<proteinExistence type="inferred from homology"/>
<dbReference type="PANTHER" id="PTHR11071">
    <property type="entry name" value="PEPTIDYL-PROLYL CIS-TRANS ISOMERASE"/>
    <property type="match status" value="1"/>
</dbReference>
<dbReference type="PANTHER" id="PTHR11071:SF561">
    <property type="entry name" value="PEPTIDYL-PROLYL CIS-TRANS ISOMERASE D-RELATED"/>
    <property type="match status" value="1"/>
</dbReference>
<dbReference type="Gene3D" id="2.40.100.10">
    <property type="entry name" value="Cyclophilin-like"/>
    <property type="match status" value="1"/>
</dbReference>
<reference evidence="6" key="1">
    <citation type="submission" date="2022-11" db="UniProtKB">
        <authorList>
            <consortium name="WormBaseParasite"/>
        </authorList>
    </citation>
    <scope>IDENTIFICATION</scope>
</reference>
<name>A0A914YF69_9BILA</name>
<dbReference type="Proteomes" id="UP000887577">
    <property type="component" value="Unplaced"/>
</dbReference>